<feature type="signal peptide" evidence="1">
    <location>
        <begin position="1"/>
        <end position="22"/>
    </location>
</feature>
<evidence type="ECO:0000313" key="3">
    <source>
        <dbReference type="Proteomes" id="UP001153620"/>
    </source>
</evidence>
<sequence length="126" mass="14069">MALLRACAVLVIYSTFILFTSAKSIEMTGNEFFLSVDSSRRDSLVKHFLTDALQRHQVYVSPDPRVANPIAEFGIPPQNFANNLLYWTRATLELDYTQIAAAIANNNVNTDELGCNHDIGCHCCPF</sequence>
<accession>A0A9N9RLR9</accession>
<organism evidence="2 3">
    <name type="scientific">Chironomus riparius</name>
    <dbReference type="NCBI Taxonomy" id="315576"/>
    <lineage>
        <taxon>Eukaryota</taxon>
        <taxon>Metazoa</taxon>
        <taxon>Ecdysozoa</taxon>
        <taxon>Arthropoda</taxon>
        <taxon>Hexapoda</taxon>
        <taxon>Insecta</taxon>
        <taxon>Pterygota</taxon>
        <taxon>Neoptera</taxon>
        <taxon>Endopterygota</taxon>
        <taxon>Diptera</taxon>
        <taxon>Nematocera</taxon>
        <taxon>Chironomoidea</taxon>
        <taxon>Chironomidae</taxon>
        <taxon>Chironominae</taxon>
        <taxon>Chironomus</taxon>
    </lineage>
</organism>
<proteinExistence type="predicted"/>
<gene>
    <name evidence="2" type="ORF">CHIRRI_LOCUS2356</name>
</gene>
<reference evidence="2" key="2">
    <citation type="submission" date="2022-10" db="EMBL/GenBank/DDBJ databases">
        <authorList>
            <consortium name="ENA_rothamsted_submissions"/>
            <consortium name="culmorum"/>
            <person name="King R."/>
        </authorList>
    </citation>
    <scope>NUCLEOTIDE SEQUENCE</scope>
</reference>
<feature type="chain" id="PRO_5040445123" evidence="1">
    <location>
        <begin position="23"/>
        <end position="126"/>
    </location>
</feature>
<keyword evidence="1" id="KW-0732">Signal</keyword>
<evidence type="ECO:0000313" key="2">
    <source>
        <dbReference type="EMBL" id="CAG9799389.1"/>
    </source>
</evidence>
<evidence type="ECO:0000256" key="1">
    <source>
        <dbReference type="SAM" id="SignalP"/>
    </source>
</evidence>
<reference evidence="2" key="1">
    <citation type="submission" date="2022-01" db="EMBL/GenBank/DDBJ databases">
        <authorList>
            <person name="King R."/>
        </authorList>
    </citation>
    <scope>NUCLEOTIDE SEQUENCE</scope>
</reference>
<name>A0A9N9RLR9_9DIPT</name>
<dbReference type="Proteomes" id="UP001153620">
    <property type="component" value="Chromosome 1"/>
</dbReference>
<dbReference type="OrthoDB" id="10537181at2759"/>
<protein>
    <submittedName>
        <fullName evidence="2">Uncharacterized protein</fullName>
    </submittedName>
</protein>
<keyword evidence="3" id="KW-1185">Reference proteome</keyword>
<dbReference type="AlphaFoldDB" id="A0A9N9RLR9"/>
<dbReference type="EMBL" id="OU895877">
    <property type="protein sequence ID" value="CAG9799389.1"/>
    <property type="molecule type" value="Genomic_DNA"/>
</dbReference>